<dbReference type="OrthoDB" id="9770545at2"/>
<reference evidence="2 3" key="1">
    <citation type="submission" date="2019-08" db="EMBL/GenBank/DDBJ databases">
        <title>Bradymonadales sp. TMQ2.</title>
        <authorList>
            <person name="Liang Q."/>
        </authorList>
    </citation>
    <scope>NUCLEOTIDE SEQUENCE [LARGE SCALE GENOMIC DNA]</scope>
    <source>
        <strain evidence="2 3">TMQ2</strain>
    </source>
</reference>
<dbReference type="AlphaFoldDB" id="A0A5C6XMA2"/>
<dbReference type="EMBL" id="VOSL01000036">
    <property type="protein sequence ID" value="TXD38721.1"/>
    <property type="molecule type" value="Genomic_DNA"/>
</dbReference>
<sequence>MNTIKPPKPPESVLHRSVSQTLARRAASIAPDQRLLVVIPDATRPVDLPDVLEPLLNHLNTFKPAQISVLVALGLHRALALSELRPLLEICHDAGATLTQHNPHHPRLSMLGADVGLLSEPQAEPLIGPAPPGGDRPLPALLHPMLFQHDRIIVVGTVEPHQYAGFSGGIKALAIGCAGEETIGTLHGLELLRHPGVRLGRIDDNPFQQALWRVAKMNVPVDALQIVPGHPEPRAILFGPVRPTFEEACSIAREAFFYTSEPLPWLHLKLPPSKSDNFYQASRAATYAALVEHSALTPGGWIVLEATCPEGLGRGDGERAFARALARGRDTLLAELRGERPSPEPGVGGQQRAYVLAMALERNPIALITPQPLQELDAVGIRQFRSLQEAHRALNLPLVTGVSLPDIFTGLPILEH</sequence>
<proteinExistence type="predicted"/>
<dbReference type="Pfam" id="PF09861">
    <property type="entry name" value="Lar_N"/>
    <property type="match status" value="2"/>
</dbReference>
<dbReference type="PANTHER" id="PTHR33171:SF17">
    <property type="entry name" value="LARA-LIKE N-TERMINAL DOMAIN-CONTAINING PROTEIN"/>
    <property type="match status" value="1"/>
</dbReference>
<evidence type="ECO:0000313" key="3">
    <source>
        <dbReference type="Proteomes" id="UP000321046"/>
    </source>
</evidence>
<feature type="domain" description="LarA-like N-terminal" evidence="1">
    <location>
        <begin position="147"/>
        <end position="197"/>
    </location>
</feature>
<name>A0A5C6XMA2_9DELT</name>
<protein>
    <submittedName>
        <fullName evidence="2">DUF2088 domain-containing protein</fullName>
    </submittedName>
</protein>
<gene>
    <name evidence="2" type="ORF">FRC96_07215</name>
</gene>
<dbReference type="GO" id="GO:0050043">
    <property type="term" value="F:lactate racemase activity"/>
    <property type="evidence" value="ECO:0007669"/>
    <property type="project" value="InterPro"/>
</dbReference>
<dbReference type="InterPro" id="IPR043166">
    <property type="entry name" value="LarA-like_C"/>
</dbReference>
<organism evidence="2 3">
    <name type="scientific">Lujinxingia vulgaris</name>
    <dbReference type="NCBI Taxonomy" id="2600176"/>
    <lineage>
        <taxon>Bacteria</taxon>
        <taxon>Deltaproteobacteria</taxon>
        <taxon>Bradymonadales</taxon>
        <taxon>Lujinxingiaceae</taxon>
        <taxon>Lujinxingia</taxon>
    </lineage>
</organism>
<comment type="caution">
    <text evidence="2">The sequence shown here is derived from an EMBL/GenBank/DDBJ whole genome shotgun (WGS) entry which is preliminary data.</text>
</comment>
<accession>A0A5C6XMA2</accession>
<dbReference type="InterPro" id="IPR018657">
    <property type="entry name" value="LarA-like_N"/>
</dbReference>
<feature type="domain" description="LarA-like N-terminal" evidence="1">
    <location>
        <begin position="8"/>
        <end position="88"/>
    </location>
</feature>
<dbReference type="Proteomes" id="UP000321046">
    <property type="component" value="Unassembled WGS sequence"/>
</dbReference>
<dbReference type="Gene3D" id="3.40.50.11440">
    <property type="match status" value="1"/>
</dbReference>
<evidence type="ECO:0000259" key="1">
    <source>
        <dbReference type="Pfam" id="PF09861"/>
    </source>
</evidence>
<evidence type="ECO:0000313" key="2">
    <source>
        <dbReference type="EMBL" id="TXD38721.1"/>
    </source>
</evidence>
<dbReference type="PANTHER" id="PTHR33171">
    <property type="entry name" value="LAR_N DOMAIN-CONTAINING PROTEIN"/>
    <property type="match status" value="1"/>
</dbReference>
<dbReference type="Gene3D" id="3.90.226.30">
    <property type="match status" value="1"/>
</dbReference>
<dbReference type="InterPro" id="IPR048068">
    <property type="entry name" value="LarA-like"/>
</dbReference>